<dbReference type="RefSeq" id="WP_304448947.1">
    <property type="nucleotide sequence ID" value="NZ_JARRAH010000001.1"/>
</dbReference>
<gene>
    <name evidence="1" type="ORF">ACFQHK_12270</name>
</gene>
<dbReference type="Proteomes" id="UP001596406">
    <property type="component" value="Unassembled WGS sequence"/>
</dbReference>
<evidence type="ECO:0000313" key="2">
    <source>
        <dbReference type="Proteomes" id="UP001596406"/>
    </source>
</evidence>
<dbReference type="AlphaFoldDB" id="A0ABD5UA26"/>
<sequence>MELSALATALTWGCILGYGALAYRVAVVPRYERTRGRARSPTRSRR</sequence>
<keyword evidence="2" id="KW-1185">Reference proteome</keyword>
<dbReference type="EMBL" id="JBHSXM010000001">
    <property type="protein sequence ID" value="MFC6837280.1"/>
    <property type="molecule type" value="Genomic_DNA"/>
</dbReference>
<name>A0ABD5UA26_9EURY</name>
<evidence type="ECO:0000313" key="1">
    <source>
        <dbReference type="EMBL" id="MFC6837280.1"/>
    </source>
</evidence>
<accession>A0ABD5UA26</accession>
<protein>
    <submittedName>
        <fullName evidence="1">Uncharacterized protein</fullName>
    </submittedName>
</protein>
<comment type="caution">
    <text evidence="1">The sequence shown here is derived from an EMBL/GenBank/DDBJ whole genome shotgun (WGS) entry which is preliminary data.</text>
</comment>
<reference evidence="1 2" key="1">
    <citation type="journal article" date="2019" name="Int. J. Syst. Evol. Microbiol.">
        <title>The Global Catalogue of Microorganisms (GCM) 10K type strain sequencing project: providing services to taxonomists for standard genome sequencing and annotation.</title>
        <authorList>
            <consortium name="The Broad Institute Genomics Platform"/>
            <consortium name="The Broad Institute Genome Sequencing Center for Infectious Disease"/>
            <person name="Wu L."/>
            <person name="Ma J."/>
        </authorList>
    </citation>
    <scope>NUCLEOTIDE SEQUENCE [LARGE SCALE GENOMIC DNA]</scope>
    <source>
        <strain evidence="1 2">PSRA2</strain>
    </source>
</reference>
<proteinExistence type="predicted"/>
<organism evidence="1 2">
    <name type="scientific">Halomarina ordinaria</name>
    <dbReference type="NCBI Taxonomy" id="3033939"/>
    <lineage>
        <taxon>Archaea</taxon>
        <taxon>Methanobacteriati</taxon>
        <taxon>Methanobacteriota</taxon>
        <taxon>Stenosarchaea group</taxon>
        <taxon>Halobacteria</taxon>
        <taxon>Halobacteriales</taxon>
        <taxon>Natronomonadaceae</taxon>
        <taxon>Halomarina</taxon>
    </lineage>
</organism>